<gene>
    <name evidence="7" type="ORF">niasHT_007734</name>
</gene>
<reference evidence="7 8" key="1">
    <citation type="submission" date="2024-10" db="EMBL/GenBank/DDBJ databases">
        <authorList>
            <person name="Kim D."/>
        </authorList>
    </citation>
    <scope>NUCLEOTIDE SEQUENCE [LARGE SCALE GENOMIC DNA]</scope>
    <source>
        <strain evidence="7">BH-2024</strain>
    </source>
</reference>
<evidence type="ECO:0000256" key="1">
    <source>
        <dbReference type="ARBA" id="ARBA00004606"/>
    </source>
</evidence>
<keyword evidence="8" id="KW-1185">Reference proteome</keyword>
<sequence>MDPKLYFDSDDPQWLSWIGQFSKGMSRCSLNTDELNSVRVCTREQFYGPAGVEAMKRSGELYAEHRNDNVLVLVSGCVVCPSGFNQSVINMQLVQLHPEGSMLTSCYQEWESVSAIEIRTPIGSIAPIPFIIGAVFSERRCPGLFSKDALRMEFFSHYLLLENVQCVSFNQKRYGKEREIPLQKIYTEDYENRALEYIFETPLDLSKTDRNLRMTQIWGVPPDRGQSKRLKLSDIDCGRVLANDSAYIEERTQSEPLTFANAGSTLAIDCATIRSRYNFDSAEQKYKNEKGKKTDFPLAFIRLVYKDYLFIEMEFASSYAPQNYYCYAIDKKSSITFHRQIHSLAICFPNVFVVPTEKEYAMDSKGHNLMKSSMECMKLLVAKEMEKWKYAILLQNDDVQMKTNDEMVQIFKWMNGVSDIQYTRIGSTHIRFEEGDEWSLSTLKLFKNETKNKANKKLKKNKGQFEMSLSREFVEWLLNDLEVSIMLDKLNSFDYASDEYFIQTLAANEFMGAPGGFTGKCFDKALAPGFTRMTLWLRLVNELCQSGIQRHGICILGLKDLVPNLSGNNPFLFANKMQMGEDAEAIQCWHETMYNRTYLAPTLERLNKSFFTELPQVRYNLEKKRPNFDVDKFDCRYAFIDEVKFYQELKTEYRNVIKSYKSAEDFEFCVVANDDSVDDTEQNKSHNQTESNAKKMTKKEL</sequence>
<name>A0ABD2MAG5_9BILA</name>
<keyword evidence="4" id="KW-0472">Membrane</keyword>
<keyword evidence="3" id="KW-0808">Transferase</keyword>
<dbReference type="Pfam" id="PF02485">
    <property type="entry name" value="Branch"/>
    <property type="match status" value="1"/>
</dbReference>
<dbReference type="InterPro" id="IPR003406">
    <property type="entry name" value="Glyco_trans_14"/>
</dbReference>
<evidence type="ECO:0000256" key="5">
    <source>
        <dbReference type="ARBA" id="ARBA00023180"/>
    </source>
</evidence>
<organism evidence="7 8">
    <name type="scientific">Heterodera trifolii</name>
    <dbReference type="NCBI Taxonomy" id="157864"/>
    <lineage>
        <taxon>Eukaryota</taxon>
        <taxon>Metazoa</taxon>
        <taxon>Ecdysozoa</taxon>
        <taxon>Nematoda</taxon>
        <taxon>Chromadorea</taxon>
        <taxon>Rhabditida</taxon>
        <taxon>Tylenchina</taxon>
        <taxon>Tylenchomorpha</taxon>
        <taxon>Tylenchoidea</taxon>
        <taxon>Heteroderidae</taxon>
        <taxon>Heteroderinae</taxon>
        <taxon>Heterodera</taxon>
    </lineage>
</organism>
<accession>A0ABD2MAG5</accession>
<dbReference type="AlphaFoldDB" id="A0ABD2MAG5"/>
<evidence type="ECO:0000313" key="7">
    <source>
        <dbReference type="EMBL" id="KAL3124451.1"/>
    </source>
</evidence>
<protein>
    <submittedName>
        <fullName evidence="7">Uncharacterized protein</fullName>
    </submittedName>
</protein>
<comment type="subcellular location">
    <subcellularLocation>
        <location evidence="1">Membrane</location>
        <topology evidence="1">Single-pass type II membrane protein</topology>
    </subcellularLocation>
</comment>
<dbReference type="PANTHER" id="PTHR46671">
    <property type="entry name" value="PROTEIN CBG11221"/>
    <property type="match status" value="1"/>
</dbReference>
<evidence type="ECO:0000256" key="3">
    <source>
        <dbReference type="ARBA" id="ARBA00022679"/>
    </source>
</evidence>
<comment type="caution">
    <text evidence="7">The sequence shown here is derived from an EMBL/GenBank/DDBJ whole genome shotgun (WGS) entry which is preliminary data.</text>
</comment>
<feature type="region of interest" description="Disordered" evidence="6">
    <location>
        <begin position="677"/>
        <end position="701"/>
    </location>
</feature>
<dbReference type="GO" id="GO:0016757">
    <property type="term" value="F:glycosyltransferase activity"/>
    <property type="evidence" value="ECO:0007669"/>
    <property type="project" value="UniProtKB-KW"/>
</dbReference>
<dbReference type="GO" id="GO:0016020">
    <property type="term" value="C:membrane"/>
    <property type="evidence" value="ECO:0007669"/>
    <property type="project" value="UniProtKB-SubCell"/>
</dbReference>
<dbReference type="Proteomes" id="UP001620626">
    <property type="component" value="Unassembled WGS sequence"/>
</dbReference>
<evidence type="ECO:0000256" key="6">
    <source>
        <dbReference type="SAM" id="MobiDB-lite"/>
    </source>
</evidence>
<dbReference type="EMBL" id="JBICBT010000073">
    <property type="protein sequence ID" value="KAL3124451.1"/>
    <property type="molecule type" value="Genomic_DNA"/>
</dbReference>
<keyword evidence="2" id="KW-0328">Glycosyltransferase</keyword>
<evidence type="ECO:0000256" key="4">
    <source>
        <dbReference type="ARBA" id="ARBA00023136"/>
    </source>
</evidence>
<dbReference type="PANTHER" id="PTHR46671:SF7">
    <property type="entry name" value="CORE-2_I-BRANCHING ENZYME"/>
    <property type="match status" value="1"/>
</dbReference>
<keyword evidence="5" id="KW-0325">Glycoprotein</keyword>
<evidence type="ECO:0000256" key="2">
    <source>
        <dbReference type="ARBA" id="ARBA00022676"/>
    </source>
</evidence>
<proteinExistence type="predicted"/>
<evidence type="ECO:0000313" key="8">
    <source>
        <dbReference type="Proteomes" id="UP001620626"/>
    </source>
</evidence>